<dbReference type="Gramene" id="mRNA:HanXRQr2_Chr15g0682421">
    <property type="protein sequence ID" value="CDS:HanXRQr2_Chr15g0682421.1"/>
    <property type="gene ID" value="HanXRQr2_Chr15g0682421"/>
</dbReference>
<protein>
    <submittedName>
        <fullName evidence="1">Uncharacterized protein</fullName>
    </submittedName>
</protein>
<reference evidence="1" key="1">
    <citation type="journal article" date="2017" name="Nature">
        <title>The sunflower genome provides insights into oil metabolism, flowering and Asterid evolution.</title>
        <authorList>
            <person name="Badouin H."/>
            <person name="Gouzy J."/>
            <person name="Grassa C.J."/>
            <person name="Murat F."/>
            <person name="Staton S.E."/>
            <person name="Cottret L."/>
            <person name="Lelandais-Briere C."/>
            <person name="Owens G.L."/>
            <person name="Carrere S."/>
            <person name="Mayjonade B."/>
            <person name="Legrand L."/>
            <person name="Gill N."/>
            <person name="Kane N.C."/>
            <person name="Bowers J.E."/>
            <person name="Hubner S."/>
            <person name="Bellec A."/>
            <person name="Berard A."/>
            <person name="Berges H."/>
            <person name="Blanchet N."/>
            <person name="Boniface M.C."/>
            <person name="Brunel D."/>
            <person name="Catrice O."/>
            <person name="Chaidir N."/>
            <person name="Claudel C."/>
            <person name="Donnadieu C."/>
            <person name="Faraut T."/>
            <person name="Fievet G."/>
            <person name="Helmstetter N."/>
            <person name="King M."/>
            <person name="Knapp S.J."/>
            <person name="Lai Z."/>
            <person name="Le Paslier M.C."/>
            <person name="Lippi Y."/>
            <person name="Lorenzon L."/>
            <person name="Mandel J.R."/>
            <person name="Marage G."/>
            <person name="Marchand G."/>
            <person name="Marquand E."/>
            <person name="Bret-Mestries E."/>
            <person name="Morien E."/>
            <person name="Nambeesan S."/>
            <person name="Nguyen T."/>
            <person name="Pegot-Espagnet P."/>
            <person name="Pouilly N."/>
            <person name="Raftis F."/>
            <person name="Sallet E."/>
            <person name="Schiex T."/>
            <person name="Thomas J."/>
            <person name="Vandecasteele C."/>
            <person name="Vares D."/>
            <person name="Vear F."/>
            <person name="Vautrin S."/>
            <person name="Crespi M."/>
            <person name="Mangin B."/>
            <person name="Burke J.M."/>
            <person name="Salse J."/>
            <person name="Munos S."/>
            <person name="Vincourt P."/>
            <person name="Rieseberg L.H."/>
            <person name="Langlade N.B."/>
        </authorList>
    </citation>
    <scope>NUCLEOTIDE SEQUENCE</scope>
    <source>
        <tissue evidence="1">Leaves</tissue>
    </source>
</reference>
<dbReference type="AlphaFoldDB" id="A0A9K3H3M6"/>
<keyword evidence="2" id="KW-1185">Reference proteome</keyword>
<comment type="caution">
    <text evidence="1">The sequence shown here is derived from an EMBL/GenBank/DDBJ whole genome shotgun (WGS) entry which is preliminary data.</text>
</comment>
<name>A0A9K3H3M6_HELAN</name>
<dbReference type="EMBL" id="MNCJ02000330">
    <property type="protein sequence ID" value="KAF5763614.1"/>
    <property type="molecule type" value="Genomic_DNA"/>
</dbReference>
<evidence type="ECO:0000313" key="2">
    <source>
        <dbReference type="Proteomes" id="UP000215914"/>
    </source>
</evidence>
<evidence type="ECO:0000313" key="1">
    <source>
        <dbReference type="EMBL" id="KAF5763614.1"/>
    </source>
</evidence>
<reference evidence="1" key="2">
    <citation type="submission" date="2020-06" db="EMBL/GenBank/DDBJ databases">
        <title>Helianthus annuus Genome sequencing and assembly Release 2.</title>
        <authorList>
            <person name="Gouzy J."/>
            <person name="Langlade N."/>
            <person name="Munos S."/>
        </authorList>
    </citation>
    <scope>NUCLEOTIDE SEQUENCE</scope>
    <source>
        <tissue evidence="1">Leaves</tissue>
    </source>
</reference>
<accession>A0A9K3H3M6</accession>
<sequence>MFKGLFKKSRLWFGKPEFLPTISTIIIIFTIINTCSTHHSRIVIIIRNSLRFFAPNLSFPLRTLV</sequence>
<dbReference type="Proteomes" id="UP000215914">
    <property type="component" value="Unassembled WGS sequence"/>
</dbReference>
<gene>
    <name evidence="1" type="ORF">HanXRQr2_Chr15g0682421</name>
</gene>
<proteinExistence type="predicted"/>
<organism evidence="1 2">
    <name type="scientific">Helianthus annuus</name>
    <name type="common">Common sunflower</name>
    <dbReference type="NCBI Taxonomy" id="4232"/>
    <lineage>
        <taxon>Eukaryota</taxon>
        <taxon>Viridiplantae</taxon>
        <taxon>Streptophyta</taxon>
        <taxon>Embryophyta</taxon>
        <taxon>Tracheophyta</taxon>
        <taxon>Spermatophyta</taxon>
        <taxon>Magnoliopsida</taxon>
        <taxon>eudicotyledons</taxon>
        <taxon>Gunneridae</taxon>
        <taxon>Pentapetalae</taxon>
        <taxon>asterids</taxon>
        <taxon>campanulids</taxon>
        <taxon>Asterales</taxon>
        <taxon>Asteraceae</taxon>
        <taxon>Asteroideae</taxon>
        <taxon>Heliantheae alliance</taxon>
        <taxon>Heliantheae</taxon>
        <taxon>Helianthus</taxon>
    </lineage>
</organism>